<evidence type="ECO:0000313" key="6">
    <source>
        <dbReference type="Proteomes" id="UP000077202"/>
    </source>
</evidence>
<feature type="compositionally biased region" description="Polar residues" evidence="4">
    <location>
        <begin position="112"/>
        <end position="155"/>
    </location>
</feature>
<feature type="repeat" description="WD" evidence="3">
    <location>
        <begin position="455"/>
        <end position="480"/>
    </location>
</feature>
<accession>A0A176WKX8</accession>
<name>A0A176WKX8_MARPO</name>
<feature type="repeat" description="WD" evidence="3">
    <location>
        <begin position="326"/>
        <end position="359"/>
    </location>
</feature>
<dbReference type="PROSITE" id="PS50294">
    <property type="entry name" value="WD_REPEATS_REGION"/>
    <property type="match status" value="1"/>
</dbReference>
<dbReference type="SMART" id="SM00320">
    <property type="entry name" value="WD40"/>
    <property type="match status" value="6"/>
</dbReference>
<proteinExistence type="predicted"/>
<organism evidence="5 6">
    <name type="scientific">Marchantia polymorpha subsp. ruderalis</name>
    <dbReference type="NCBI Taxonomy" id="1480154"/>
    <lineage>
        <taxon>Eukaryota</taxon>
        <taxon>Viridiplantae</taxon>
        <taxon>Streptophyta</taxon>
        <taxon>Embryophyta</taxon>
        <taxon>Marchantiophyta</taxon>
        <taxon>Marchantiopsida</taxon>
        <taxon>Marchantiidae</taxon>
        <taxon>Marchantiales</taxon>
        <taxon>Marchantiaceae</taxon>
        <taxon>Marchantia</taxon>
    </lineage>
</organism>
<dbReference type="InterPro" id="IPR015943">
    <property type="entry name" value="WD40/YVTN_repeat-like_dom_sf"/>
</dbReference>
<protein>
    <recommendedName>
        <fullName evidence="7">Anaphase-promoting complex subunit 4 WD40 domain-containing protein</fullName>
    </recommendedName>
</protein>
<dbReference type="CDD" id="cd00200">
    <property type="entry name" value="WD40"/>
    <property type="match status" value="1"/>
</dbReference>
<comment type="caution">
    <text evidence="5">The sequence shown here is derived from an EMBL/GenBank/DDBJ whole genome shotgun (WGS) entry which is preliminary data.</text>
</comment>
<dbReference type="PROSITE" id="PS00678">
    <property type="entry name" value="WD_REPEATS_1"/>
    <property type="match status" value="2"/>
</dbReference>
<dbReference type="InterPro" id="IPR020472">
    <property type="entry name" value="WD40_PAC1"/>
</dbReference>
<dbReference type="PROSITE" id="PS50082">
    <property type="entry name" value="WD_REPEATS_2"/>
    <property type="match status" value="3"/>
</dbReference>
<dbReference type="Pfam" id="PF00400">
    <property type="entry name" value="WD40"/>
    <property type="match status" value="3"/>
</dbReference>
<evidence type="ECO:0000256" key="1">
    <source>
        <dbReference type="ARBA" id="ARBA00022574"/>
    </source>
</evidence>
<dbReference type="SUPFAM" id="SSF50978">
    <property type="entry name" value="WD40 repeat-like"/>
    <property type="match status" value="1"/>
</dbReference>
<dbReference type="Proteomes" id="UP000077202">
    <property type="component" value="Unassembled WGS sequence"/>
</dbReference>
<dbReference type="EMBL" id="LVLJ01000668">
    <property type="protein sequence ID" value="OAE33291.1"/>
    <property type="molecule type" value="Genomic_DNA"/>
</dbReference>
<dbReference type="PANTHER" id="PTHR19848">
    <property type="entry name" value="WD40 REPEAT PROTEIN"/>
    <property type="match status" value="1"/>
</dbReference>
<feature type="repeat" description="WD" evidence="3">
    <location>
        <begin position="375"/>
        <end position="415"/>
    </location>
</feature>
<evidence type="ECO:0008006" key="7">
    <source>
        <dbReference type="Google" id="ProtNLM"/>
    </source>
</evidence>
<sequence length="606" mass="64659">MEAGDDTATGVISGISETPQPAAEYPGEVIKPATTPTTTKRSITANVNTQNAIPWNSSGRVRNTILSPQEPSGPRIGRASRRERTGTLAPSDPNCMDEHQQQRQRPKESALGPTTQAPPGSSTATRNGTRVGPRSSQISVRVVAQSNSIKSSQPNEPRAEMEQLQLSSATRAKIQQRQQEQHQRQSRQQAPSVPGSSIGPRPDAMWIPLDVREARSKAIAMTNTSDLYLWRTGPADSAGVALDLSDRPLMCMSVRGTEAAIGCSDHSVYTVDVATGKKLRNLYSKKYGHTEWVTCVEHLDDGRILSGALDSKLCLWDATGVRCADLTGHDGSISAVKVIDSTYAVSASYDKTLMLWNLNGAGRRRGSGLGAVGCLQGHKGAVLGFAVSSHGALMSGSRDGEVFSWDATTGRAVLRCKNAHQGHVTAVECLRDVDSGKPDEPAETAGASLFSGCLGEIFVTGGQDGIIQVWDIRNKAPVHTFAVSRSEHGRGAVSNIGFTNIGARTPPLMITACADKIIRALEPRSSFRTVHTFAEHKDFIYSLHLCGPLMWSGAGDGKLLVHDLTNGRCLYGLGATNDGAVRCISLAGPRHLVIAGDDGNCMMYSV</sequence>
<dbReference type="PRINTS" id="PR00320">
    <property type="entry name" value="GPROTEINBRPT"/>
</dbReference>
<keyword evidence="6" id="KW-1185">Reference proteome</keyword>
<keyword evidence="1 3" id="KW-0853">WD repeat</keyword>
<evidence type="ECO:0000256" key="3">
    <source>
        <dbReference type="PROSITE-ProRule" id="PRU00221"/>
    </source>
</evidence>
<dbReference type="Gene3D" id="2.130.10.10">
    <property type="entry name" value="YVTN repeat-like/Quinoprotein amine dehydrogenase"/>
    <property type="match status" value="2"/>
</dbReference>
<dbReference type="AlphaFoldDB" id="A0A176WKX8"/>
<evidence type="ECO:0000313" key="5">
    <source>
        <dbReference type="EMBL" id="OAE33291.1"/>
    </source>
</evidence>
<feature type="compositionally biased region" description="Basic and acidic residues" evidence="4">
    <location>
        <begin position="96"/>
        <end position="108"/>
    </location>
</feature>
<evidence type="ECO:0000256" key="4">
    <source>
        <dbReference type="SAM" id="MobiDB-lite"/>
    </source>
</evidence>
<feature type="compositionally biased region" description="Polar residues" evidence="4">
    <location>
        <begin position="34"/>
        <end position="70"/>
    </location>
</feature>
<feature type="region of interest" description="Disordered" evidence="4">
    <location>
        <begin position="1"/>
        <end position="204"/>
    </location>
</feature>
<reference evidence="5" key="1">
    <citation type="submission" date="2016-03" db="EMBL/GenBank/DDBJ databases">
        <title>Mechanisms controlling the formation of the plant cell surface in tip-growing cells are functionally conserved among land plants.</title>
        <authorList>
            <person name="Honkanen S."/>
            <person name="Jones V.A."/>
            <person name="Morieri G."/>
            <person name="Champion C."/>
            <person name="Hetherington A.J."/>
            <person name="Kelly S."/>
            <person name="Saint-Marcoux D."/>
            <person name="Proust H."/>
            <person name="Prescott H."/>
            <person name="Dolan L."/>
        </authorList>
    </citation>
    <scope>NUCLEOTIDE SEQUENCE [LARGE SCALE GENOMIC DNA]</scope>
    <source>
        <tissue evidence="5">Whole gametophyte</tissue>
    </source>
</reference>
<dbReference type="PANTHER" id="PTHR19848:SF7">
    <property type="entry name" value="F-BOX AND WD-40 DOMAIN PROTEIN 7"/>
    <property type="match status" value="1"/>
</dbReference>
<dbReference type="InterPro" id="IPR001680">
    <property type="entry name" value="WD40_rpt"/>
</dbReference>
<evidence type="ECO:0000256" key="2">
    <source>
        <dbReference type="ARBA" id="ARBA00022737"/>
    </source>
</evidence>
<gene>
    <name evidence="5" type="ORF">AXG93_1200s1530</name>
</gene>
<dbReference type="InterPro" id="IPR019775">
    <property type="entry name" value="WD40_repeat_CS"/>
</dbReference>
<dbReference type="InterPro" id="IPR036322">
    <property type="entry name" value="WD40_repeat_dom_sf"/>
</dbReference>
<keyword evidence="2" id="KW-0677">Repeat</keyword>